<reference evidence="1" key="1">
    <citation type="submission" date="2020-05" db="EMBL/GenBank/DDBJ databases">
        <title>Large-scale comparative analyses of tick genomes elucidate their genetic diversity and vector capacities.</title>
        <authorList>
            <person name="Jia N."/>
            <person name="Wang J."/>
            <person name="Shi W."/>
            <person name="Du L."/>
            <person name="Sun Y."/>
            <person name="Zhan W."/>
            <person name="Jiang J."/>
            <person name="Wang Q."/>
            <person name="Zhang B."/>
            <person name="Ji P."/>
            <person name="Sakyi L.B."/>
            <person name="Cui X."/>
            <person name="Yuan T."/>
            <person name="Jiang B."/>
            <person name="Yang W."/>
            <person name="Lam T.T.-Y."/>
            <person name="Chang Q."/>
            <person name="Ding S."/>
            <person name="Wang X."/>
            <person name="Zhu J."/>
            <person name="Ruan X."/>
            <person name="Zhao L."/>
            <person name="Wei J."/>
            <person name="Que T."/>
            <person name="Du C."/>
            <person name="Cheng J."/>
            <person name="Dai P."/>
            <person name="Han X."/>
            <person name="Huang E."/>
            <person name="Gao Y."/>
            <person name="Liu J."/>
            <person name="Shao H."/>
            <person name="Ye R."/>
            <person name="Li L."/>
            <person name="Wei W."/>
            <person name="Wang X."/>
            <person name="Wang C."/>
            <person name="Yang T."/>
            <person name="Huo Q."/>
            <person name="Li W."/>
            <person name="Guo W."/>
            <person name="Chen H."/>
            <person name="Zhou L."/>
            <person name="Ni X."/>
            <person name="Tian J."/>
            <person name="Zhou Y."/>
            <person name="Sheng Y."/>
            <person name="Liu T."/>
            <person name="Pan Y."/>
            <person name="Xia L."/>
            <person name="Li J."/>
            <person name="Zhao F."/>
            <person name="Cao W."/>
        </authorList>
    </citation>
    <scope>NUCLEOTIDE SEQUENCE</scope>
    <source>
        <strain evidence="1">Dsil-2018</strain>
    </source>
</reference>
<comment type="caution">
    <text evidence="1">The sequence shown here is derived from an EMBL/GenBank/DDBJ whole genome shotgun (WGS) entry which is preliminary data.</text>
</comment>
<proteinExistence type="predicted"/>
<sequence length="351" mass="40968">MEEKHGNSQLLVEEQNMELPRFRTSIQWVYDSRSRGSQPQLSDNTLKEYKTIKVTSTQGPSREVQDLTERVRSFCQRYAKKQNERLEKMNKTTAGALTVIYKTYKHLLYAVNPRNNRSVLYCSIPKVANTSLKTLLLSLNESHRGKYTDSTMHYYVYSAMGLPFMLYRKDLNVSDLANAFKVMFVRHPFERLVSFFEDKTRRTVPTGQYFYYRYWNDAMVHFRGAENVDRRKDLITFEEFVDLLLSIHPSKYDLHWQLYSDRCEPCLVPYDFVGTLADVPVMYSALGVTNRSQLWVNKGPSDTRNVALSYFSRLPRSKVAALYAIYAVDFMMFGYSADEYLNAAIGTTYTL</sequence>
<organism evidence="1 2">
    <name type="scientific">Dermacentor silvarum</name>
    <name type="common">Tick</name>
    <dbReference type="NCBI Taxonomy" id="543639"/>
    <lineage>
        <taxon>Eukaryota</taxon>
        <taxon>Metazoa</taxon>
        <taxon>Ecdysozoa</taxon>
        <taxon>Arthropoda</taxon>
        <taxon>Chelicerata</taxon>
        <taxon>Arachnida</taxon>
        <taxon>Acari</taxon>
        <taxon>Parasitiformes</taxon>
        <taxon>Ixodida</taxon>
        <taxon>Ixodoidea</taxon>
        <taxon>Ixodidae</taxon>
        <taxon>Rhipicephalinae</taxon>
        <taxon>Dermacentor</taxon>
    </lineage>
</organism>
<protein>
    <submittedName>
        <fullName evidence="1">Uncharacterized protein</fullName>
    </submittedName>
</protein>
<keyword evidence="2" id="KW-1185">Reference proteome</keyword>
<dbReference type="Proteomes" id="UP000821865">
    <property type="component" value="Chromosome 11"/>
</dbReference>
<evidence type="ECO:0000313" key="2">
    <source>
        <dbReference type="Proteomes" id="UP000821865"/>
    </source>
</evidence>
<evidence type="ECO:0000313" key="1">
    <source>
        <dbReference type="EMBL" id="KAH7971329.1"/>
    </source>
</evidence>
<dbReference type="EMBL" id="CM023480">
    <property type="protein sequence ID" value="KAH7971329.1"/>
    <property type="molecule type" value="Genomic_DNA"/>
</dbReference>
<gene>
    <name evidence="1" type="ORF">HPB49_022102</name>
</gene>
<name>A0ACB8DL75_DERSI</name>
<accession>A0ACB8DL75</accession>